<organism evidence="1 2">
    <name type="scientific">Schistosoma mattheei</name>
    <dbReference type="NCBI Taxonomy" id="31246"/>
    <lineage>
        <taxon>Eukaryota</taxon>
        <taxon>Metazoa</taxon>
        <taxon>Spiralia</taxon>
        <taxon>Lophotrochozoa</taxon>
        <taxon>Platyhelminthes</taxon>
        <taxon>Trematoda</taxon>
        <taxon>Digenea</taxon>
        <taxon>Strigeidida</taxon>
        <taxon>Schistosomatoidea</taxon>
        <taxon>Schistosomatidae</taxon>
        <taxon>Schistosoma</taxon>
    </lineage>
</organism>
<accession>A0A3P8HV75</accession>
<gene>
    <name evidence="1" type="ORF">SMTD_LOCUS22584</name>
</gene>
<proteinExistence type="predicted"/>
<dbReference type="AlphaFoldDB" id="A0A3P8HV75"/>
<name>A0A3P8HV75_9TREM</name>
<dbReference type="Proteomes" id="UP000269396">
    <property type="component" value="Unassembled WGS sequence"/>
</dbReference>
<keyword evidence="2" id="KW-1185">Reference proteome</keyword>
<sequence>MSLSRHKYHIPQDHALLSQWHVLVHWGFHFSRHCVYCREFC</sequence>
<evidence type="ECO:0000313" key="1">
    <source>
        <dbReference type="EMBL" id="VDP87688.1"/>
    </source>
</evidence>
<protein>
    <submittedName>
        <fullName evidence="1">Uncharacterized protein</fullName>
    </submittedName>
</protein>
<reference evidence="1 2" key="1">
    <citation type="submission" date="2018-11" db="EMBL/GenBank/DDBJ databases">
        <authorList>
            <consortium name="Pathogen Informatics"/>
        </authorList>
    </citation>
    <scope>NUCLEOTIDE SEQUENCE [LARGE SCALE GENOMIC DNA]</scope>
    <source>
        <strain>Denwood</strain>
        <strain evidence="2">Zambia</strain>
    </source>
</reference>
<evidence type="ECO:0000313" key="2">
    <source>
        <dbReference type="Proteomes" id="UP000269396"/>
    </source>
</evidence>
<dbReference type="EMBL" id="UZAL01052442">
    <property type="protein sequence ID" value="VDP87688.1"/>
    <property type="molecule type" value="Genomic_DNA"/>
</dbReference>